<name>A0A8J5STL5_ZIZPA</name>
<dbReference type="PANTHER" id="PTHR35123:SF8">
    <property type="entry name" value="OS05G0383200 PROTEIN"/>
    <property type="match status" value="1"/>
</dbReference>
<feature type="region of interest" description="Disordered" evidence="1">
    <location>
        <begin position="82"/>
        <end position="123"/>
    </location>
</feature>
<dbReference type="PANTHER" id="PTHR35123">
    <property type="entry name" value="OS07G0633900 PROTEIN-RELATED"/>
    <property type="match status" value="1"/>
</dbReference>
<evidence type="ECO:0000313" key="3">
    <source>
        <dbReference type="Proteomes" id="UP000729402"/>
    </source>
</evidence>
<dbReference type="Proteomes" id="UP000729402">
    <property type="component" value="Unassembled WGS sequence"/>
</dbReference>
<dbReference type="OrthoDB" id="693585at2759"/>
<evidence type="ECO:0000313" key="2">
    <source>
        <dbReference type="EMBL" id="KAG8068993.1"/>
    </source>
</evidence>
<protein>
    <submittedName>
        <fullName evidence="2">Uncharacterized protein</fullName>
    </submittedName>
</protein>
<reference evidence="2" key="2">
    <citation type="submission" date="2021-02" db="EMBL/GenBank/DDBJ databases">
        <authorList>
            <person name="Kimball J.A."/>
            <person name="Haas M.W."/>
            <person name="Macchietto M."/>
            <person name="Kono T."/>
            <person name="Duquette J."/>
            <person name="Shao M."/>
        </authorList>
    </citation>
    <scope>NUCLEOTIDE SEQUENCE</scope>
    <source>
        <tissue evidence="2">Fresh leaf tissue</tissue>
    </source>
</reference>
<gene>
    <name evidence="2" type="ORF">GUJ93_ZPchr0005g14361</name>
</gene>
<proteinExistence type="predicted"/>
<organism evidence="2 3">
    <name type="scientific">Zizania palustris</name>
    <name type="common">Northern wild rice</name>
    <dbReference type="NCBI Taxonomy" id="103762"/>
    <lineage>
        <taxon>Eukaryota</taxon>
        <taxon>Viridiplantae</taxon>
        <taxon>Streptophyta</taxon>
        <taxon>Embryophyta</taxon>
        <taxon>Tracheophyta</taxon>
        <taxon>Spermatophyta</taxon>
        <taxon>Magnoliopsida</taxon>
        <taxon>Liliopsida</taxon>
        <taxon>Poales</taxon>
        <taxon>Poaceae</taxon>
        <taxon>BOP clade</taxon>
        <taxon>Oryzoideae</taxon>
        <taxon>Oryzeae</taxon>
        <taxon>Zizaniinae</taxon>
        <taxon>Zizania</taxon>
    </lineage>
</organism>
<evidence type="ECO:0000256" key="1">
    <source>
        <dbReference type="SAM" id="MobiDB-lite"/>
    </source>
</evidence>
<feature type="region of interest" description="Disordered" evidence="1">
    <location>
        <begin position="1"/>
        <end position="68"/>
    </location>
</feature>
<feature type="compositionally biased region" description="Gly residues" evidence="1">
    <location>
        <begin position="1"/>
        <end position="13"/>
    </location>
</feature>
<reference evidence="2" key="1">
    <citation type="journal article" date="2021" name="bioRxiv">
        <title>Whole Genome Assembly and Annotation of Northern Wild Rice, Zizania palustris L., Supports a Whole Genome Duplication in the Zizania Genus.</title>
        <authorList>
            <person name="Haas M."/>
            <person name="Kono T."/>
            <person name="Macchietto M."/>
            <person name="Millas R."/>
            <person name="McGilp L."/>
            <person name="Shao M."/>
            <person name="Duquette J."/>
            <person name="Hirsch C.N."/>
            <person name="Kimball J."/>
        </authorList>
    </citation>
    <scope>NUCLEOTIDE SEQUENCE</scope>
    <source>
        <tissue evidence="2">Fresh leaf tissue</tissue>
    </source>
</reference>
<comment type="caution">
    <text evidence="2">The sequence shown here is derived from an EMBL/GenBank/DDBJ whole genome shotgun (WGS) entry which is preliminary data.</text>
</comment>
<sequence>MREGRTNGGVNGEGEGEGAAAMGAIRRRRQPDQPSTSGSAASSSSGRREVVEEEQGGGGRKKQGRRVAVAKEIRVRLPVPSAASCWGNGSVVAHGIGGRRRGRNRRDRADDSDSNGEDGQGAAVRAPAATWCCVCPGEDCKLEANPSANGKEDPGLRSLLERNDFYSADCNPHAAASPNPGNHSD</sequence>
<dbReference type="AlphaFoldDB" id="A0A8J5STL5"/>
<dbReference type="EMBL" id="JAAALK010000284">
    <property type="protein sequence ID" value="KAG8068993.1"/>
    <property type="molecule type" value="Genomic_DNA"/>
</dbReference>
<feature type="compositionally biased region" description="Basic residues" evidence="1">
    <location>
        <begin position="97"/>
        <end position="106"/>
    </location>
</feature>
<accession>A0A8J5STL5</accession>
<keyword evidence="3" id="KW-1185">Reference proteome</keyword>